<dbReference type="PIRSF" id="PIRSF002741">
    <property type="entry name" value="MppA"/>
    <property type="match status" value="1"/>
</dbReference>
<evidence type="ECO:0000259" key="6">
    <source>
        <dbReference type="Pfam" id="PF00496"/>
    </source>
</evidence>
<organism evidence="7 8">
    <name type="scientific">Streptomyces marokkonensis</name>
    <dbReference type="NCBI Taxonomy" id="324855"/>
    <lineage>
        <taxon>Bacteria</taxon>
        <taxon>Bacillati</taxon>
        <taxon>Actinomycetota</taxon>
        <taxon>Actinomycetes</taxon>
        <taxon>Kitasatosporales</taxon>
        <taxon>Streptomycetaceae</taxon>
        <taxon>Streptomyces</taxon>
    </lineage>
</organism>
<feature type="chain" id="PRO_5046570996" evidence="5">
    <location>
        <begin position="23"/>
        <end position="512"/>
    </location>
</feature>
<keyword evidence="8" id="KW-1185">Reference proteome</keyword>
<keyword evidence="3" id="KW-0813">Transport</keyword>
<feature type="signal peptide" evidence="5">
    <location>
        <begin position="1"/>
        <end position="22"/>
    </location>
</feature>
<dbReference type="InterPro" id="IPR030678">
    <property type="entry name" value="Peptide/Ni-bd"/>
</dbReference>
<keyword evidence="4 5" id="KW-0732">Signal</keyword>
<evidence type="ECO:0000256" key="1">
    <source>
        <dbReference type="ARBA" id="ARBA00004196"/>
    </source>
</evidence>
<name>A0ABP7SWF6_9ACTN</name>
<dbReference type="PANTHER" id="PTHR30290:SF10">
    <property type="entry name" value="PERIPLASMIC OLIGOPEPTIDE-BINDING PROTEIN-RELATED"/>
    <property type="match status" value="1"/>
</dbReference>
<dbReference type="InterPro" id="IPR000914">
    <property type="entry name" value="SBP_5_dom"/>
</dbReference>
<sequence length="512" mass="54804">MRFSARSSALAATAAAASLVLAGCAGGDAGGGKAGAATLDIATLTNAQSLDPKDAIGGALPYFQAVYDTLVQRAPDGSYRPMLATKWAYDESRTKLSLTLRENVRFSDGTAFDADAVKANLEHFKNGGGGAAKTLAPLKRVTVEDATHLTLTLSAPDPAMLFHLSDAAGLMASPAKLADGSLRTTPVGTGPYTLDKGRTAIGNKYTFQRKQDYWGRKLPYESLTISVFDNETAVVNGLKTGQIDSAVIQDASQQVALASDSKLKKTDFTFDFQGLLLFDRGGVHTPALRKTEVRQALNLAIDRRTMLDKIRQGRGQTTNQIYGPETQAYDKALDSHYAHDPAKARQLLAKAGYSDGFTLKLPRVSAIVSDALASSIKTDLKAVGVTVTWDQLDGASALRKIYREKAYSAMVMNIGQSPNDWVATQDQVAPGTFNMFGTTDATVKRLLPKIQVGSEQEAGDAARALNKHLVEQGWFVPFYRMTYQVVSGPDVEVTPQSGMAVPSIYNYAPAAS</sequence>
<protein>
    <submittedName>
        <fullName evidence="7">ABC transporter substrate-binding protein</fullName>
    </submittedName>
</protein>
<dbReference type="Proteomes" id="UP001500034">
    <property type="component" value="Unassembled WGS sequence"/>
</dbReference>
<evidence type="ECO:0000256" key="5">
    <source>
        <dbReference type="SAM" id="SignalP"/>
    </source>
</evidence>
<dbReference type="Pfam" id="PF00496">
    <property type="entry name" value="SBP_bac_5"/>
    <property type="match status" value="1"/>
</dbReference>
<comment type="similarity">
    <text evidence="2">Belongs to the bacterial solute-binding protein 5 family.</text>
</comment>
<evidence type="ECO:0000313" key="8">
    <source>
        <dbReference type="Proteomes" id="UP001500034"/>
    </source>
</evidence>
<dbReference type="EMBL" id="BAABCQ010000319">
    <property type="protein sequence ID" value="GAA4017512.1"/>
    <property type="molecule type" value="Genomic_DNA"/>
</dbReference>
<dbReference type="InterPro" id="IPR039424">
    <property type="entry name" value="SBP_5"/>
</dbReference>
<comment type="caution">
    <text evidence="7">The sequence shown here is derived from an EMBL/GenBank/DDBJ whole genome shotgun (WGS) entry which is preliminary data.</text>
</comment>
<dbReference type="Gene3D" id="3.10.105.10">
    <property type="entry name" value="Dipeptide-binding Protein, Domain 3"/>
    <property type="match status" value="1"/>
</dbReference>
<evidence type="ECO:0000256" key="3">
    <source>
        <dbReference type="ARBA" id="ARBA00022448"/>
    </source>
</evidence>
<feature type="domain" description="Solute-binding protein family 5" evidence="6">
    <location>
        <begin position="79"/>
        <end position="420"/>
    </location>
</feature>
<accession>A0ABP7SWF6</accession>
<gene>
    <name evidence="7" type="ORF">GCM10022384_70080</name>
</gene>
<comment type="subcellular location">
    <subcellularLocation>
        <location evidence="1">Cell envelope</location>
    </subcellularLocation>
</comment>
<dbReference type="RefSeq" id="WP_345598100.1">
    <property type="nucleotide sequence ID" value="NZ_BAABCQ010000319.1"/>
</dbReference>
<evidence type="ECO:0000313" key="7">
    <source>
        <dbReference type="EMBL" id="GAA4017512.1"/>
    </source>
</evidence>
<dbReference type="PROSITE" id="PS51257">
    <property type="entry name" value="PROKAR_LIPOPROTEIN"/>
    <property type="match status" value="1"/>
</dbReference>
<evidence type="ECO:0000256" key="4">
    <source>
        <dbReference type="ARBA" id="ARBA00022729"/>
    </source>
</evidence>
<dbReference type="PANTHER" id="PTHR30290">
    <property type="entry name" value="PERIPLASMIC BINDING COMPONENT OF ABC TRANSPORTER"/>
    <property type="match status" value="1"/>
</dbReference>
<evidence type="ECO:0000256" key="2">
    <source>
        <dbReference type="ARBA" id="ARBA00005695"/>
    </source>
</evidence>
<reference evidence="8" key="1">
    <citation type="journal article" date="2019" name="Int. J. Syst. Evol. Microbiol.">
        <title>The Global Catalogue of Microorganisms (GCM) 10K type strain sequencing project: providing services to taxonomists for standard genome sequencing and annotation.</title>
        <authorList>
            <consortium name="The Broad Institute Genomics Platform"/>
            <consortium name="The Broad Institute Genome Sequencing Center for Infectious Disease"/>
            <person name="Wu L."/>
            <person name="Ma J."/>
        </authorList>
    </citation>
    <scope>NUCLEOTIDE SEQUENCE [LARGE SCALE GENOMIC DNA]</scope>
    <source>
        <strain evidence="8">JCM 17027</strain>
    </source>
</reference>
<dbReference type="Gene3D" id="3.40.190.10">
    <property type="entry name" value="Periplasmic binding protein-like II"/>
    <property type="match status" value="1"/>
</dbReference>
<dbReference type="SUPFAM" id="SSF53850">
    <property type="entry name" value="Periplasmic binding protein-like II"/>
    <property type="match status" value="1"/>
</dbReference>
<proteinExistence type="inferred from homology"/>